<evidence type="ECO:0000313" key="4">
    <source>
        <dbReference type="EMBL" id="GAA4286201.1"/>
    </source>
</evidence>
<evidence type="ECO:0000256" key="1">
    <source>
        <dbReference type="SAM" id="MobiDB-lite"/>
    </source>
</evidence>
<protein>
    <recommendedName>
        <fullName evidence="3">PKD domain-containing protein</fullName>
    </recommendedName>
</protein>
<accession>A0ABP8EQE0</accession>
<dbReference type="InterPro" id="IPR013783">
    <property type="entry name" value="Ig-like_fold"/>
</dbReference>
<dbReference type="InterPro" id="IPR022409">
    <property type="entry name" value="PKD/Chitinase_dom"/>
</dbReference>
<feature type="region of interest" description="Disordered" evidence="1">
    <location>
        <begin position="677"/>
        <end position="714"/>
    </location>
</feature>
<evidence type="ECO:0000259" key="3">
    <source>
        <dbReference type="PROSITE" id="PS50093"/>
    </source>
</evidence>
<sequence length="738" mass="76855">MRAKADTRAGATRTVGSRPRNALAALLAALLLWALAAAPPAIADTGDIGYQGPAYNGSGGAPTADKPQSKLWFNDGTWWADMFDTTSRTFHIFRLDRSAQTWVDTGTRLDDRPGTRADVLWSGGKLYVASAVRASSSTANTTGQPARLYRFSYASGTKTYTLDPGFPVPINNVSSESLTLDRDSQGTLWATWTQAQKVYVNSTTTSDSVWGTPFTLPDADANNLSADDISALAAFGNNRVGLMWSNQTRSTVYVATHRDGDDRATWTTRVAASDPRFADDHINLRQLEGDDLGHLFAVVKTGHDDDGPTASQVEVLALNTGSGNWERHVYGTVADCHTRPMLAIDSTSRMLHVFATAPTDSGCPFSGAAGSIYVKSSPLDQVSFPAGRGTPVIRDADSPNMNDATGTKQNVTSTTGLVVLAGNDSTSRYWHADVPLGGTSPTVRFTATPSSGTAPLDVQFTDSSTGAPTSFAWDFGDGATSTAQNPRHTYQEPGVYTVTLTVTTASGQSASGNETVTVEAAPPTGNDEIAFGGSTFKAQSSATQSVTLSKPTGTSAGDVLVAGFTADNLPGVTVPAGWTPILPSALRPSNSSTVVAYYRVVTAADDAVASWTWTLSTSQKWGGGMSRYTGVDTSHPLDTTVATAVNHSTSAKSVTVPAVTTTVAGAMLVGGIGADGATPATTPPAGWTEAWESGGGKTAEHAQSLAPAAGSSGAQTWTINQGRSIAGWMTALRPAPPS</sequence>
<dbReference type="Gene3D" id="2.60.40.10">
    <property type="entry name" value="Immunoglobulins"/>
    <property type="match status" value="1"/>
</dbReference>
<dbReference type="SMART" id="SM00089">
    <property type="entry name" value="PKD"/>
    <property type="match status" value="1"/>
</dbReference>
<proteinExistence type="predicted"/>
<evidence type="ECO:0000256" key="2">
    <source>
        <dbReference type="SAM" id="SignalP"/>
    </source>
</evidence>
<evidence type="ECO:0000313" key="5">
    <source>
        <dbReference type="Proteomes" id="UP001499841"/>
    </source>
</evidence>
<feature type="compositionally biased region" description="Low complexity" evidence="1">
    <location>
        <begin position="677"/>
        <end position="690"/>
    </location>
</feature>
<keyword evidence="5" id="KW-1185">Reference proteome</keyword>
<feature type="signal peptide" evidence="2">
    <location>
        <begin position="1"/>
        <end position="43"/>
    </location>
</feature>
<dbReference type="InterPro" id="IPR035986">
    <property type="entry name" value="PKD_dom_sf"/>
</dbReference>
<dbReference type="PANTHER" id="PTHR36842">
    <property type="entry name" value="PROTEIN TOLB HOMOLOG"/>
    <property type="match status" value="1"/>
</dbReference>
<feature type="domain" description="PKD" evidence="3">
    <location>
        <begin position="441"/>
        <end position="520"/>
    </location>
</feature>
<keyword evidence="2" id="KW-0732">Signal</keyword>
<gene>
    <name evidence="4" type="ORF">GCM10022262_05600</name>
</gene>
<dbReference type="RefSeq" id="WP_345037417.1">
    <property type="nucleotide sequence ID" value="NZ_BAABBA010000002.1"/>
</dbReference>
<dbReference type="InterPro" id="IPR000601">
    <property type="entry name" value="PKD_dom"/>
</dbReference>
<reference evidence="5" key="1">
    <citation type="journal article" date="2019" name="Int. J. Syst. Evol. Microbiol.">
        <title>The Global Catalogue of Microorganisms (GCM) 10K type strain sequencing project: providing services to taxonomists for standard genome sequencing and annotation.</title>
        <authorList>
            <consortium name="The Broad Institute Genomics Platform"/>
            <consortium name="The Broad Institute Genome Sequencing Center for Infectious Disease"/>
            <person name="Wu L."/>
            <person name="Ma J."/>
        </authorList>
    </citation>
    <scope>NUCLEOTIDE SEQUENCE [LARGE SCALE GENOMIC DNA]</scope>
    <source>
        <strain evidence="5">JCM 17459</strain>
    </source>
</reference>
<feature type="chain" id="PRO_5046579397" description="PKD domain-containing protein" evidence="2">
    <location>
        <begin position="44"/>
        <end position="738"/>
    </location>
</feature>
<dbReference type="SUPFAM" id="SSF49299">
    <property type="entry name" value="PKD domain"/>
    <property type="match status" value="1"/>
</dbReference>
<dbReference type="PROSITE" id="PS50093">
    <property type="entry name" value="PKD"/>
    <property type="match status" value="1"/>
</dbReference>
<dbReference type="Pfam" id="PF18911">
    <property type="entry name" value="PKD_4"/>
    <property type="match status" value="1"/>
</dbReference>
<dbReference type="CDD" id="cd00146">
    <property type="entry name" value="PKD"/>
    <property type="match status" value="1"/>
</dbReference>
<dbReference type="PANTHER" id="PTHR36842:SF1">
    <property type="entry name" value="PROTEIN TOLB"/>
    <property type="match status" value="1"/>
</dbReference>
<dbReference type="Proteomes" id="UP001499841">
    <property type="component" value="Unassembled WGS sequence"/>
</dbReference>
<organism evidence="4 5">
    <name type="scientific">Georgenia daeguensis</name>
    <dbReference type="NCBI Taxonomy" id="908355"/>
    <lineage>
        <taxon>Bacteria</taxon>
        <taxon>Bacillati</taxon>
        <taxon>Actinomycetota</taxon>
        <taxon>Actinomycetes</taxon>
        <taxon>Micrococcales</taxon>
        <taxon>Bogoriellaceae</taxon>
        <taxon>Georgenia</taxon>
    </lineage>
</organism>
<dbReference type="EMBL" id="BAABBA010000002">
    <property type="protein sequence ID" value="GAA4286201.1"/>
    <property type="molecule type" value="Genomic_DNA"/>
</dbReference>
<name>A0ABP8EQE0_9MICO</name>
<comment type="caution">
    <text evidence="4">The sequence shown here is derived from an EMBL/GenBank/DDBJ whole genome shotgun (WGS) entry which is preliminary data.</text>
</comment>